<evidence type="ECO:0000256" key="1">
    <source>
        <dbReference type="SAM" id="Phobius"/>
    </source>
</evidence>
<dbReference type="EMBL" id="JARWAN010000006">
    <property type="protein sequence ID" value="MDR5898502.1"/>
    <property type="molecule type" value="Genomic_DNA"/>
</dbReference>
<keyword evidence="1" id="KW-0472">Membrane</keyword>
<evidence type="ECO:0000313" key="3">
    <source>
        <dbReference type="Proteomes" id="UP001254564"/>
    </source>
</evidence>
<evidence type="ECO:0000313" key="2">
    <source>
        <dbReference type="EMBL" id="MDR5898502.1"/>
    </source>
</evidence>
<organism evidence="2 3">
    <name type="scientific">Vreelandella vilamensis</name>
    <dbReference type="NCBI Taxonomy" id="531309"/>
    <lineage>
        <taxon>Bacteria</taxon>
        <taxon>Pseudomonadati</taxon>
        <taxon>Pseudomonadota</taxon>
        <taxon>Gammaproteobacteria</taxon>
        <taxon>Oceanospirillales</taxon>
        <taxon>Halomonadaceae</taxon>
        <taxon>Vreelandella</taxon>
    </lineage>
</organism>
<gene>
    <name evidence="2" type="ORF">QC823_05805</name>
</gene>
<accession>A0ABU1H430</accession>
<proteinExistence type="predicted"/>
<keyword evidence="3" id="KW-1185">Reference proteome</keyword>
<sequence length="103" mass="10762">MALALVPLYALLHSVLAPALPSAYVPLTPTAGLLGALVLASLVLVAGAVTLFPQAAWVARWRVHFSQGLYLALPLQRAVDSVAPVRPWSRPAAPTSSLKGELS</sequence>
<comment type="caution">
    <text evidence="2">The sequence shown here is derived from an EMBL/GenBank/DDBJ whole genome shotgun (WGS) entry which is preliminary data.</text>
</comment>
<keyword evidence="1" id="KW-0812">Transmembrane</keyword>
<dbReference type="RefSeq" id="WP_309655411.1">
    <property type="nucleotide sequence ID" value="NZ_JARWAN010000006.1"/>
</dbReference>
<name>A0ABU1H430_9GAMM</name>
<dbReference type="Proteomes" id="UP001254564">
    <property type="component" value="Unassembled WGS sequence"/>
</dbReference>
<reference evidence="2 3" key="1">
    <citation type="submission" date="2023-04" db="EMBL/GenBank/DDBJ databases">
        <title>A long-awaited taxogenomic arrangement of the family Halomonadaceae.</title>
        <authorList>
            <person name="De La Haba R."/>
            <person name="Chuvochina M."/>
            <person name="Wittouck S."/>
            <person name="Arahal D.R."/>
            <person name="Sanchez-Porro C."/>
            <person name="Hugenholtz P."/>
            <person name="Ventosa A."/>
        </authorList>
    </citation>
    <scope>NUCLEOTIDE SEQUENCE [LARGE SCALE GENOMIC DNA]</scope>
    <source>
        <strain evidence="2 3">DSM 21020</strain>
    </source>
</reference>
<protein>
    <submittedName>
        <fullName evidence="2">Uncharacterized protein</fullName>
    </submittedName>
</protein>
<keyword evidence="1" id="KW-1133">Transmembrane helix</keyword>
<feature type="transmembrane region" description="Helical" evidence="1">
    <location>
        <begin position="31"/>
        <end position="52"/>
    </location>
</feature>